<sequence length="1645" mass="176244">MLEAGQTHNAGEKTEERSLVGGLFLARGNRKLEAAVKLDQGPMRKAILQDSLSDEIFGTCKAKVAAQGRSASNGKTVIKRALKPYAIVKAALIASLKKEGAEFQLGPAPRVDTAREDPRLRRQTPVIRSSRRVVARAASGDYVDCHRQLHAGGAGGGGCAADWEPPGGLRPLRLRPHARTASTSSSMAARGDSLWRPGSTAEAHPRLNAALGEDALGRVDFASVLDEVVATHARGTVRLVKATSGGRCIGYVLYELRKKGPARSRQHFCELVNIVVRPEQRGCGAGRRLFEALERDLETTASREARDMRLYVAERNGGPREWYRRMGFEDAGWQTEQVGGEQVRFLRMCETGDICGVLCTSASTRSAETTCADSGNGPALLAFSGLLWGPDGRPSPGADGAAEGAAAASPPAERNETYRDAIGCCVPGQVGGVRLVPLPLGWGASQRGLPLAEAGARGVTRRARSRRWRCRPLDGPLLFDAALLQSAATLAGYASPGRRLRYEDWAAGRGGDAGEGALRMEPFGADHRVFGSYGGLWALLGLAAASAPRLCPSGSLCGICSHLAQTLAEVESWVRRAPEKQLDILHGVLDLLSPHGGAERWGRWRSCLLRGLADLAAAQRPGAPPRRSHEARAEGGRSGRPAHQHFVRTRAEVAYRSGRARAPRPSSARRVAMRALLAPALLAVCAALSHDSRLSPKQAGSVDEQSRQGAAVDAGSGSSAQQAVVLNEQSHQSAGLDAISGSSAQQAVILDEQSRESFVLEASSRSSEQQAVILDEQSRQSSSMASSSGSSAQQAVVMDEQSRQSAAAEASSGSAAQQAVVLNEQSHQSTVLTASLDSAAQQAVMVDDQSHEIVGLDAGSRSSAQQAVILDEQSRQSAGLGLSSGSSAQQALLVDDQSREIVGLDAGSGSSAQQAVILDEQSRQSAGLGLSSGSSAQQAVILDEQSRQGAAVEASTGSAAQQAVILDEQGHQSTVLTANLDSAAQQAVMVDKQSHQGADLDARSGPSAQQAVILDEHLSSGSSAQQAVLANDQSREIVGLDAGSGSSAQQAVILDEQSRQSAAEASSSGSSAEQAVILDEQSRQSSSMASSSGSSAQQAVIMDEQSRQTAVLEASSGSSAQQAAVLDVHRGQEAALQASSGSSAQQAVNLDEQRREGAALDASSDSSSRMAAVVHAQFREISALNASVELRIAQMEQDWKLRIKQLEEKLWQVQQEKRDVAAAEERSERRLALLESKLAKMELKVQPSLERRLTQVEEAARAEAQRRASQEQETSPTAEEEFSRQQRSRESLEESRLIYEQSWAMGDLKAAHSAIDRVVLPLMTFAREKVYQSRRQEIEAETRRRLLEEAEGLCDADGDRLDGEQLREVLDVPEAKLAHLAAEVAQVAAPAATGDAVDHTGLRWQERLEGFRQKSAAESAHVLESIVHKIGVLSDIQGDYDDRMFLEMLARFLNDTRDETQHMHETNALIHKRLQENYGKYNTEYLSSTLLQAISGVTENVEFKNHLLHMDTYALSHTTPGEEMVQGCQEMERVFASHILPFFQGVGHMRGTLDNLTKVVPSMLSTAGQKRSLAMMRNRTKGMLSMAYAQQIALRGVSNAIMHDAIPVLVERLHCNFTDPSSSAARTSSPSSPRTLLSRIWSRRQ</sequence>
<feature type="compositionally biased region" description="Low complexity" evidence="1">
    <location>
        <begin position="1059"/>
        <end position="1075"/>
    </location>
</feature>
<feature type="compositionally biased region" description="Low complexity" evidence="1">
    <location>
        <begin position="179"/>
        <end position="190"/>
    </location>
</feature>
<dbReference type="PANTHER" id="PTHR43617">
    <property type="entry name" value="L-AMINO ACID N-ACETYLTRANSFERASE"/>
    <property type="match status" value="1"/>
</dbReference>
<feature type="region of interest" description="Disordered" evidence="1">
    <location>
        <begin position="1059"/>
        <end position="1102"/>
    </location>
</feature>
<dbReference type="PROSITE" id="PS51186">
    <property type="entry name" value="GNAT"/>
    <property type="match status" value="1"/>
</dbReference>
<keyword evidence="4" id="KW-1185">Reference proteome</keyword>
<feature type="region of interest" description="Disordered" evidence="1">
    <location>
        <begin position="618"/>
        <end position="641"/>
    </location>
</feature>
<feature type="compositionally biased region" description="Basic and acidic residues" evidence="1">
    <location>
        <begin position="627"/>
        <end position="637"/>
    </location>
</feature>
<dbReference type="InterPro" id="IPR016181">
    <property type="entry name" value="Acyl_CoA_acyltransferase"/>
</dbReference>
<reference evidence="3" key="1">
    <citation type="submission" date="2023-10" db="EMBL/GenBank/DDBJ databases">
        <authorList>
            <person name="Chen Y."/>
            <person name="Shah S."/>
            <person name="Dougan E. K."/>
            <person name="Thang M."/>
            <person name="Chan C."/>
        </authorList>
    </citation>
    <scope>NUCLEOTIDE SEQUENCE [LARGE SCALE GENOMIC DNA]</scope>
</reference>
<evidence type="ECO:0000259" key="2">
    <source>
        <dbReference type="PROSITE" id="PS51186"/>
    </source>
</evidence>
<dbReference type="Pfam" id="PF00583">
    <property type="entry name" value="Acetyltransf_1"/>
    <property type="match status" value="1"/>
</dbReference>
<feature type="domain" description="N-acetyltransferase" evidence="2">
    <location>
        <begin position="193"/>
        <end position="350"/>
    </location>
</feature>
<dbReference type="SUPFAM" id="SSF55729">
    <property type="entry name" value="Acyl-CoA N-acyltransferases (Nat)"/>
    <property type="match status" value="1"/>
</dbReference>
<feature type="region of interest" description="Disordered" evidence="1">
    <location>
        <begin position="392"/>
        <end position="412"/>
    </location>
</feature>
<feature type="compositionally biased region" description="Low complexity" evidence="1">
    <location>
        <begin position="1083"/>
        <end position="1099"/>
    </location>
</feature>
<feature type="region of interest" description="Disordered" evidence="1">
    <location>
        <begin position="1620"/>
        <end position="1645"/>
    </location>
</feature>
<feature type="compositionally biased region" description="Basic and acidic residues" evidence="1">
    <location>
        <begin position="1260"/>
        <end position="1270"/>
    </location>
</feature>
<feature type="region of interest" description="Disordered" evidence="1">
    <location>
        <begin position="1260"/>
        <end position="1289"/>
    </location>
</feature>
<name>A0ABN9Q8Z3_9DINO</name>
<dbReference type="Proteomes" id="UP001189429">
    <property type="component" value="Unassembled WGS sequence"/>
</dbReference>
<evidence type="ECO:0000256" key="1">
    <source>
        <dbReference type="SAM" id="MobiDB-lite"/>
    </source>
</evidence>
<evidence type="ECO:0000313" key="3">
    <source>
        <dbReference type="EMBL" id="CAK0802290.1"/>
    </source>
</evidence>
<dbReference type="CDD" id="cd04301">
    <property type="entry name" value="NAT_SF"/>
    <property type="match status" value="1"/>
</dbReference>
<feature type="compositionally biased region" description="Low complexity" evidence="1">
    <location>
        <begin position="394"/>
        <end position="412"/>
    </location>
</feature>
<dbReference type="InterPro" id="IPR000182">
    <property type="entry name" value="GNAT_dom"/>
</dbReference>
<dbReference type="Gene3D" id="3.40.630.30">
    <property type="match status" value="1"/>
</dbReference>
<gene>
    <name evidence="3" type="ORF">PCOR1329_LOCUS9846</name>
</gene>
<accession>A0ABN9Q8Z3</accession>
<feature type="compositionally biased region" description="Low complexity" evidence="1">
    <location>
        <begin position="1136"/>
        <end position="1147"/>
    </location>
</feature>
<organism evidence="3 4">
    <name type="scientific">Prorocentrum cordatum</name>
    <dbReference type="NCBI Taxonomy" id="2364126"/>
    <lineage>
        <taxon>Eukaryota</taxon>
        <taxon>Sar</taxon>
        <taxon>Alveolata</taxon>
        <taxon>Dinophyceae</taxon>
        <taxon>Prorocentrales</taxon>
        <taxon>Prorocentraceae</taxon>
        <taxon>Prorocentrum</taxon>
    </lineage>
</organism>
<feature type="region of interest" description="Disordered" evidence="1">
    <location>
        <begin position="179"/>
        <end position="199"/>
    </location>
</feature>
<dbReference type="EMBL" id="CAUYUJ010002769">
    <property type="protein sequence ID" value="CAK0802290.1"/>
    <property type="molecule type" value="Genomic_DNA"/>
</dbReference>
<feature type="compositionally biased region" description="Low complexity" evidence="1">
    <location>
        <begin position="1621"/>
        <end position="1638"/>
    </location>
</feature>
<feature type="region of interest" description="Disordered" evidence="1">
    <location>
        <begin position="1136"/>
        <end position="1166"/>
    </location>
</feature>
<feature type="compositionally biased region" description="Low complexity" evidence="1">
    <location>
        <begin position="779"/>
        <end position="795"/>
    </location>
</feature>
<feature type="region of interest" description="Disordered" evidence="1">
    <location>
        <begin position="769"/>
        <end position="810"/>
    </location>
</feature>
<proteinExistence type="predicted"/>
<protein>
    <recommendedName>
        <fullName evidence="2">N-acetyltransferase domain-containing protein</fullName>
    </recommendedName>
</protein>
<evidence type="ECO:0000313" key="4">
    <source>
        <dbReference type="Proteomes" id="UP001189429"/>
    </source>
</evidence>
<feature type="region of interest" description="Disordered" evidence="1">
    <location>
        <begin position="693"/>
        <end position="716"/>
    </location>
</feature>
<comment type="caution">
    <text evidence="3">The sequence shown here is derived from an EMBL/GenBank/DDBJ whole genome shotgun (WGS) entry which is preliminary data.</text>
</comment>
<dbReference type="InterPro" id="IPR050276">
    <property type="entry name" value="MshD_Acetyltransferase"/>
</dbReference>